<accession>A0A2T3NZ56</accession>
<dbReference type="PANTHER" id="PTHR34501:SF2">
    <property type="entry name" value="OUTER MEMBRANE PORIN F-RELATED"/>
    <property type="match status" value="1"/>
</dbReference>
<feature type="domain" description="Porin" evidence="5">
    <location>
        <begin position="8"/>
        <end position="320"/>
    </location>
</feature>
<feature type="signal peptide" evidence="4">
    <location>
        <begin position="1"/>
        <end position="21"/>
    </location>
</feature>
<comment type="subcellular location">
    <subcellularLocation>
        <location evidence="1">Cell outer membrane</location>
        <topology evidence="1">Multi-pass membrane protein</topology>
    </subcellularLocation>
</comment>
<evidence type="ECO:0000256" key="2">
    <source>
        <dbReference type="ARBA" id="ARBA00022729"/>
    </source>
</evidence>
<evidence type="ECO:0000259" key="5">
    <source>
        <dbReference type="Pfam" id="PF13609"/>
    </source>
</evidence>
<dbReference type="AlphaFoldDB" id="A0A2T3NZ56"/>
<dbReference type="CDD" id="cd00342">
    <property type="entry name" value="gram_neg_porins"/>
    <property type="match status" value="1"/>
</dbReference>
<dbReference type="GO" id="GO:0015288">
    <property type="term" value="F:porin activity"/>
    <property type="evidence" value="ECO:0007669"/>
    <property type="project" value="InterPro"/>
</dbReference>
<keyword evidence="3" id="KW-0472">Membrane</keyword>
<keyword evidence="2 4" id="KW-0732">Signal</keyword>
<dbReference type="InterPro" id="IPR050298">
    <property type="entry name" value="Gram-neg_bact_OMP"/>
</dbReference>
<gene>
    <name evidence="6" type="ORF">C9I98_06250</name>
</gene>
<organism evidence="6 7">
    <name type="scientific">Photobacterium sanctipauli</name>
    <dbReference type="NCBI Taxonomy" id="1342794"/>
    <lineage>
        <taxon>Bacteria</taxon>
        <taxon>Pseudomonadati</taxon>
        <taxon>Pseudomonadota</taxon>
        <taxon>Gammaproteobacteria</taxon>
        <taxon>Vibrionales</taxon>
        <taxon>Vibrionaceae</taxon>
        <taxon>Photobacterium</taxon>
    </lineage>
</organism>
<comment type="caution">
    <text evidence="6">The sequence shown here is derived from an EMBL/GenBank/DDBJ whole genome shotgun (WGS) entry which is preliminary data.</text>
</comment>
<evidence type="ECO:0000256" key="4">
    <source>
        <dbReference type="SAM" id="SignalP"/>
    </source>
</evidence>
<proteinExistence type="predicted"/>
<dbReference type="GO" id="GO:0009279">
    <property type="term" value="C:cell outer membrane"/>
    <property type="evidence" value="ECO:0007669"/>
    <property type="project" value="UniProtKB-SubCell"/>
</dbReference>
<evidence type="ECO:0000256" key="1">
    <source>
        <dbReference type="ARBA" id="ARBA00004571"/>
    </source>
</evidence>
<dbReference type="OrthoDB" id="784582at2"/>
<dbReference type="InterPro" id="IPR023614">
    <property type="entry name" value="Porin_dom_sf"/>
</dbReference>
<dbReference type="InterPro" id="IPR033900">
    <property type="entry name" value="Gram_neg_porin_domain"/>
</dbReference>
<feature type="chain" id="PRO_5015505836" evidence="4">
    <location>
        <begin position="22"/>
        <end position="355"/>
    </location>
</feature>
<dbReference type="EMBL" id="PYMA01000002">
    <property type="protein sequence ID" value="PSW21520.1"/>
    <property type="molecule type" value="Genomic_DNA"/>
</dbReference>
<keyword evidence="7" id="KW-1185">Reference proteome</keyword>
<dbReference type="Gene3D" id="2.40.160.10">
    <property type="entry name" value="Porin"/>
    <property type="match status" value="1"/>
</dbReference>
<dbReference type="SUPFAM" id="SSF56935">
    <property type="entry name" value="Porins"/>
    <property type="match status" value="1"/>
</dbReference>
<evidence type="ECO:0000313" key="6">
    <source>
        <dbReference type="EMBL" id="PSW21520.1"/>
    </source>
</evidence>
<evidence type="ECO:0000313" key="7">
    <source>
        <dbReference type="Proteomes" id="UP000241771"/>
    </source>
</evidence>
<evidence type="ECO:0000256" key="3">
    <source>
        <dbReference type="ARBA" id="ARBA00023136"/>
    </source>
</evidence>
<dbReference type="RefSeq" id="WP_036829495.1">
    <property type="nucleotide sequence ID" value="NZ_JGVO01001176.1"/>
</dbReference>
<reference evidence="6 7" key="1">
    <citation type="submission" date="2018-01" db="EMBL/GenBank/DDBJ databases">
        <title>Whole genome sequencing of Histamine producing bacteria.</title>
        <authorList>
            <person name="Butler K."/>
        </authorList>
    </citation>
    <scope>NUCLEOTIDE SEQUENCE [LARGE SCALE GENOMIC DNA]</scope>
    <source>
        <strain evidence="6 7">DSM 100436</strain>
    </source>
</reference>
<dbReference type="PANTHER" id="PTHR34501">
    <property type="entry name" value="PROTEIN YDDL-RELATED"/>
    <property type="match status" value="1"/>
</dbReference>
<protein>
    <submittedName>
        <fullName evidence="6">Porin</fullName>
    </submittedName>
</protein>
<dbReference type="Proteomes" id="UP000241771">
    <property type="component" value="Unassembled WGS sequence"/>
</dbReference>
<dbReference type="Pfam" id="PF13609">
    <property type="entry name" value="Porin_4"/>
    <property type="match status" value="1"/>
</dbReference>
<name>A0A2T3NZ56_9GAMM</name>
<sequence length="355" mass="38006">MNKKIIALAVAAAAASTSTHALEVYNDETNTFSVGGRLAVSPKFNDDSNSLNSQSSRINFAFTHALANGWDLGAKAEWAYDALSNGGNHTSNRLGQITADKEGIGHFTVGKAWAVRYDATNKTDVFWVYGGDVAGNYDGISGDGGVHGTGRADDVIQYRTNINGLQIGLQYQFEDSSLERDDNGVVIGGYDREYGYQAMAGYQFDFGLGLDAAYSQANFADRADAKVANVVVSYETEVFSLAANYGQSRNHQTAANYFGANSGAETTDEGAIKEATSLEVAGIYYIDQVQLMAGYYSLTDDNTDAKYAYGALSAAYKTGPMIFAAEYKIDTGSENASGNDLGNSNELALLARYNF</sequence>